<proteinExistence type="inferred from homology"/>
<comment type="subcellular location">
    <subcellularLocation>
        <location evidence="1">Mitochondrion membrane</location>
        <topology evidence="1">Multi-pass membrane protein</topology>
    </subcellularLocation>
</comment>
<keyword evidence="8 9" id="KW-0472">Membrane</keyword>
<dbReference type="RefSeq" id="XP_060120979.1">
    <property type="nucleotide sequence ID" value="XM_060264996.1"/>
</dbReference>
<feature type="transmembrane region" description="Helical" evidence="9">
    <location>
        <begin position="110"/>
        <end position="134"/>
    </location>
</feature>
<evidence type="ECO:0000313" key="11">
    <source>
        <dbReference type="Proteomes" id="UP001217754"/>
    </source>
</evidence>
<evidence type="ECO:0000256" key="5">
    <source>
        <dbReference type="ARBA" id="ARBA00022737"/>
    </source>
</evidence>
<dbReference type="GO" id="GO:0000064">
    <property type="term" value="F:L-ornithine transmembrane transporter activity"/>
    <property type="evidence" value="ECO:0007669"/>
    <property type="project" value="TreeGrafter"/>
</dbReference>
<comment type="similarity">
    <text evidence="2">Belongs to the mitochondrial carrier (TC 2.A.29) family.</text>
</comment>
<dbReference type="EMBL" id="CP119958">
    <property type="protein sequence ID" value="WFD38082.1"/>
    <property type="molecule type" value="Genomic_DNA"/>
</dbReference>
<dbReference type="PANTHER" id="PTHR45624:SF52">
    <property type="entry name" value="MITOCHONDRIAL CARRIER"/>
    <property type="match status" value="1"/>
</dbReference>
<protein>
    <recommendedName>
        <fullName evidence="12">Mitochondrial carrier protein</fullName>
    </recommendedName>
</protein>
<organism evidence="10 11">
    <name type="scientific">Malassezia japonica</name>
    <dbReference type="NCBI Taxonomy" id="223818"/>
    <lineage>
        <taxon>Eukaryota</taxon>
        <taxon>Fungi</taxon>
        <taxon>Dikarya</taxon>
        <taxon>Basidiomycota</taxon>
        <taxon>Ustilaginomycotina</taxon>
        <taxon>Malasseziomycetes</taxon>
        <taxon>Malasseziales</taxon>
        <taxon>Malasseziaceae</taxon>
        <taxon>Malassezia</taxon>
    </lineage>
</organism>
<dbReference type="PANTHER" id="PTHR45624">
    <property type="entry name" value="MITOCHONDRIAL BASIC AMINO ACIDS TRANSPORTER-RELATED"/>
    <property type="match status" value="1"/>
</dbReference>
<sequence length="566" mass="62790">MADEAGAETARRHLSLAVADDSVEPDYGTRDGPKDSRSGVSRIDSAAGAFARTLVSSLSFMFQRPIRLFRPVQLANVAIGFTLFQTYTLTEDLLLRRRHAEDENVKTGTFTPMLIVAVAGAAAGAAQCIIAAPLDNMRLVLQRLLVRDVSKGTTIPAIIRHPLGTWRTILQAAILPFLPERWYHRLILRMTTPTVAREPKTSTVFRHLPHHLRLLSRRVHGISLMLSLLRDSAGFSCFFVSFECARRIAFHASLAVDNIVRTLRRAGPGALARPKDTEEHGTVHLDFSFNASRTVYGRFTAALILVCGGAIGALLYELVSRPIEYIRMVLWYGLHVPQRPRSRAASAMGEPAKMRVPPHRQASVAYTVRPVRTMYPVPRVSHTQSVRRLRPLRRRVRLPHLLNSARENVVAASAPHTPRATPRAPREVRAMRARFKARTKRYSQSTIEKLFRYARLTAPPGSRATGLRLLAQTYFLRPFVYPELCKSSAPRPWGAAPPALPPPPTSLLSAMRPEPGSLGARLVRAVRSYGPRATRVAAPLGYLLNRLASPYGCAFLVFAWMGGDLG</sequence>
<dbReference type="GO" id="GO:0031966">
    <property type="term" value="C:mitochondrial membrane"/>
    <property type="evidence" value="ECO:0007669"/>
    <property type="project" value="UniProtKB-SubCell"/>
</dbReference>
<keyword evidence="7" id="KW-0496">Mitochondrion</keyword>
<evidence type="ECO:0000256" key="6">
    <source>
        <dbReference type="ARBA" id="ARBA00022989"/>
    </source>
</evidence>
<feature type="transmembrane region" description="Helical" evidence="9">
    <location>
        <begin position="295"/>
        <end position="316"/>
    </location>
</feature>
<dbReference type="InterPro" id="IPR050567">
    <property type="entry name" value="Mitochondrial_Carrier"/>
</dbReference>
<keyword evidence="6 9" id="KW-1133">Transmembrane helix</keyword>
<evidence type="ECO:0000256" key="3">
    <source>
        <dbReference type="ARBA" id="ARBA00022448"/>
    </source>
</evidence>
<keyword evidence="11" id="KW-1185">Reference proteome</keyword>
<dbReference type="GO" id="GO:1990575">
    <property type="term" value="P:mitochondrial L-ornithine transmembrane transport"/>
    <property type="evidence" value="ECO:0007669"/>
    <property type="project" value="TreeGrafter"/>
</dbReference>
<keyword evidence="5" id="KW-0677">Repeat</keyword>
<dbReference type="SUPFAM" id="SSF103506">
    <property type="entry name" value="Mitochondrial carrier"/>
    <property type="match status" value="1"/>
</dbReference>
<dbReference type="Gene3D" id="1.50.40.10">
    <property type="entry name" value="Mitochondrial carrier domain"/>
    <property type="match status" value="1"/>
</dbReference>
<name>A0AAF0J8X2_9BASI</name>
<evidence type="ECO:0000256" key="1">
    <source>
        <dbReference type="ARBA" id="ARBA00004225"/>
    </source>
</evidence>
<evidence type="ECO:0000256" key="9">
    <source>
        <dbReference type="SAM" id="Phobius"/>
    </source>
</evidence>
<reference evidence="10" key="1">
    <citation type="submission" date="2023-03" db="EMBL/GenBank/DDBJ databases">
        <title>Mating type loci evolution in Malassezia.</title>
        <authorList>
            <person name="Coelho M.A."/>
        </authorList>
    </citation>
    <scope>NUCLEOTIDE SEQUENCE</scope>
    <source>
        <strain evidence="10">CBS 9431</strain>
    </source>
</reference>
<feature type="transmembrane region" description="Helical" evidence="9">
    <location>
        <begin position="68"/>
        <end position="90"/>
    </location>
</feature>
<dbReference type="AlphaFoldDB" id="A0AAF0J8X2"/>
<keyword evidence="4 9" id="KW-0812">Transmembrane</keyword>
<gene>
    <name evidence="10" type="ORF">MJAP1_001030</name>
</gene>
<evidence type="ECO:0000313" key="10">
    <source>
        <dbReference type="EMBL" id="WFD38082.1"/>
    </source>
</evidence>
<dbReference type="InterPro" id="IPR023395">
    <property type="entry name" value="MCP_dom_sf"/>
</dbReference>
<evidence type="ECO:0000256" key="7">
    <source>
        <dbReference type="ARBA" id="ARBA00023128"/>
    </source>
</evidence>
<dbReference type="GeneID" id="85224679"/>
<dbReference type="Proteomes" id="UP001217754">
    <property type="component" value="Chromosome 1"/>
</dbReference>
<keyword evidence="3" id="KW-0813">Transport</keyword>
<evidence type="ECO:0000256" key="8">
    <source>
        <dbReference type="ARBA" id="ARBA00023136"/>
    </source>
</evidence>
<evidence type="ECO:0008006" key="12">
    <source>
        <dbReference type="Google" id="ProtNLM"/>
    </source>
</evidence>
<evidence type="ECO:0000256" key="2">
    <source>
        <dbReference type="ARBA" id="ARBA00006375"/>
    </source>
</evidence>
<accession>A0AAF0J8X2</accession>
<evidence type="ECO:0000256" key="4">
    <source>
        <dbReference type="ARBA" id="ARBA00022692"/>
    </source>
</evidence>